<dbReference type="OrthoDB" id="389431at2759"/>
<dbReference type="VEuPathDB" id="PlasmoDB:PCYB_003480"/>
<keyword evidence="2" id="KW-0812">Transmembrane</keyword>
<dbReference type="AlphaFoldDB" id="K6V012"/>
<protein>
    <recommendedName>
        <fullName evidence="5">CYIR protein</fullName>
    </recommendedName>
</protein>
<evidence type="ECO:0000256" key="2">
    <source>
        <dbReference type="SAM" id="Phobius"/>
    </source>
</evidence>
<organism evidence="3 4">
    <name type="scientific">Plasmodium cynomolgi (strain B)</name>
    <dbReference type="NCBI Taxonomy" id="1120755"/>
    <lineage>
        <taxon>Eukaryota</taxon>
        <taxon>Sar</taxon>
        <taxon>Alveolata</taxon>
        <taxon>Apicomplexa</taxon>
        <taxon>Aconoidasida</taxon>
        <taxon>Haemosporida</taxon>
        <taxon>Plasmodiidae</taxon>
        <taxon>Plasmodium</taxon>
        <taxon>Plasmodium (Plasmodium)</taxon>
    </lineage>
</organism>
<dbReference type="PhylomeDB" id="K6V012"/>
<dbReference type="EMBL" id="DF157408">
    <property type="protein sequence ID" value="GAB69599.1"/>
    <property type="molecule type" value="Genomic_DNA"/>
</dbReference>
<evidence type="ECO:0008006" key="5">
    <source>
        <dbReference type="Google" id="ProtNLM"/>
    </source>
</evidence>
<name>K6V012_PLACD</name>
<keyword evidence="2" id="KW-0472">Membrane</keyword>
<dbReference type="Proteomes" id="UP000006319">
    <property type="component" value="Unassembled WGS sequence"/>
</dbReference>
<feature type="transmembrane region" description="Helical" evidence="2">
    <location>
        <begin position="275"/>
        <end position="297"/>
    </location>
</feature>
<evidence type="ECO:0000256" key="1">
    <source>
        <dbReference type="SAM" id="MobiDB-lite"/>
    </source>
</evidence>
<dbReference type="GeneID" id="14696141"/>
<sequence>MEDLKLMKNDSFLKYIWNKYDLENEVNKSDKNKFLLSCAHYIPYDIVRFSNEKIDICITFLRNLKELYNSNTSSDFFKHCYNIYYWLYYEIKDDINSDKYINSIFEASTEIAKERNKGDNCSDSDLYKDWEETEKLVMLHIFNNNIDDIQEILNKECDSNRISCKKFVKKCVDLYTSMQHYLIQSCKNSNSIIEKTCLAVKTFKEKYEELYSNQKIENEFPALSSYTPIIITDDCPKEKSKSDEASLVQNNQSDQASTVHSNKSDGSIIQSVPRALGLMAGIPPLLVLIYKVNIILIQKF</sequence>
<feature type="region of interest" description="Disordered" evidence="1">
    <location>
        <begin position="242"/>
        <end position="265"/>
    </location>
</feature>
<dbReference type="RefSeq" id="XP_004227817.1">
    <property type="nucleotide sequence ID" value="XM_004227769.1"/>
</dbReference>
<keyword evidence="2" id="KW-1133">Transmembrane helix</keyword>
<feature type="compositionally biased region" description="Polar residues" evidence="1">
    <location>
        <begin position="247"/>
        <end position="265"/>
    </location>
</feature>
<proteinExistence type="predicted"/>
<evidence type="ECO:0000313" key="3">
    <source>
        <dbReference type="EMBL" id="GAB69599.1"/>
    </source>
</evidence>
<dbReference type="Pfam" id="PF05795">
    <property type="entry name" value="Plasmodium_Vir"/>
    <property type="match status" value="1"/>
</dbReference>
<dbReference type="InterPro" id="IPR008780">
    <property type="entry name" value="Plasmodium_Vir"/>
</dbReference>
<reference evidence="3 4" key="1">
    <citation type="journal article" date="2012" name="Nat. Genet.">
        <title>Plasmodium cynomolgi genome sequences provide insight into Plasmodium vivax and the monkey malaria clade.</title>
        <authorList>
            <person name="Tachibana S."/>
            <person name="Sullivan S.A."/>
            <person name="Kawai S."/>
            <person name="Nakamura S."/>
            <person name="Kim H.R."/>
            <person name="Goto N."/>
            <person name="Arisue N."/>
            <person name="Palacpac N.M.Q."/>
            <person name="Honma H."/>
            <person name="Yagi M."/>
            <person name="Tougan T."/>
            <person name="Katakai Y."/>
            <person name="Kaneko O."/>
            <person name="Mita T."/>
            <person name="Kita K."/>
            <person name="Yasutomi Y."/>
            <person name="Sutton P.L."/>
            <person name="Shakhbatyan R."/>
            <person name="Horii T."/>
            <person name="Yasunaga T."/>
            <person name="Barnwell J.W."/>
            <person name="Escalante A.A."/>
            <person name="Carlton J.M."/>
            <person name="Tanabe K."/>
        </authorList>
    </citation>
    <scope>NUCLEOTIDE SEQUENCE [LARGE SCALE GENOMIC DNA]</scope>
    <source>
        <strain evidence="3 4">B</strain>
    </source>
</reference>
<dbReference type="KEGG" id="pcy:PCYB_003480"/>
<keyword evidence="4" id="KW-1185">Reference proteome</keyword>
<gene>
    <name evidence="3" type="ORF">PCYB_003480</name>
</gene>
<evidence type="ECO:0000313" key="4">
    <source>
        <dbReference type="Proteomes" id="UP000006319"/>
    </source>
</evidence>
<accession>K6V012</accession>